<proteinExistence type="inferred from homology"/>
<gene>
    <name evidence="11" type="ORF">GRI68_00165</name>
</gene>
<evidence type="ECO:0000256" key="4">
    <source>
        <dbReference type="ARBA" id="ARBA00022801"/>
    </source>
</evidence>
<dbReference type="PRINTS" id="PR00723">
    <property type="entry name" value="SUBTILISIN"/>
</dbReference>
<protein>
    <submittedName>
        <fullName evidence="11">S8 family serine peptidase</fullName>
    </submittedName>
</protein>
<dbReference type="Proteomes" id="UP000429229">
    <property type="component" value="Unassembled WGS sequence"/>
</dbReference>
<feature type="region of interest" description="Disordered" evidence="8">
    <location>
        <begin position="33"/>
        <end position="62"/>
    </location>
</feature>
<evidence type="ECO:0000256" key="2">
    <source>
        <dbReference type="ARBA" id="ARBA00022670"/>
    </source>
</evidence>
<evidence type="ECO:0000256" key="5">
    <source>
        <dbReference type="ARBA" id="ARBA00022825"/>
    </source>
</evidence>
<dbReference type="PROSITE" id="PS51892">
    <property type="entry name" value="SUBTILASE"/>
    <property type="match status" value="1"/>
</dbReference>
<keyword evidence="3 9" id="KW-0732">Signal</keyword>
<dbReference type="InterPro" id="IPR050131">
    <property type="entry name" value="Peptidase_S8_subtilisin-like"/>
</dbReference>
<keyword evidence="5 6" id="KW-0720">Serine protease</keyword>
<evidence type="ECO:0000256" key="6">
    <source>
        <dbReference type="PROSITE-ProRule" id="PRU01240"/>
    </source>
</evidence>
<keyword evidence="12" id="KW-1185">Reference proteome</keyword>
<dbReference type="Pfam" id="PF00082">
    <property type="entry name" value="Peptidase_S8"/>
    <property type="match status" value="1"/>
</dbReference>
<dbReference type="EMBL" id="WTYR01000001">
    <property type="protein sequence ID" value="MXP08595.1"/>
    <property type="molecule type" value="Genomic_DNA"/>
</dbReference>
<dbReference type="GO" id="GO:0004252">
    <property type="term" value="F:serine-type endopeptidase activity"/>
    <property type="evidence" value="ECO:0007669"/>
    <property type="project" value="UniProtKB-UniRule"/>
</dbReference>
<name>A0A6I4U0Y9_9SPHN</name>
<comment type="caution">
    <text evidence="11">The sequence shown here is derived from an EMBL/GenBank/DDBJ whole genome shotgun (WGS) entry which is preliminary data.</text>
</comment>
<evidence type="ECO:0000256" key="7">
    <source>
        <dbReference type="RuleBase" id="RU003355"/>
    </source>
</evidence>
<dbReference type="PANTHER" id="PTHR43806:SF11">
    <property type="entry name" value="CEREVISIN-RELATED"/>
    <property type="match status" value="1"/>
</dbReference>
<feature type="domain" description="Peptidase S8/S53" evidence="10">
    <location>
        <begin position="90"/>
        <end position="365"/>
    </location>
</feature>
<dbReference type="InterPro" id="IPR034061">
    <property type="entry name" value="Peptidases_S8_Autotransporter"/>
</dbReference>
<dbReference type="RefSeq" id="WP_160615137.1">
    <property type="nucleotide sequence ID" value="NZ_WTYR01000001.1"/>
</dbReference>
<dbReference type="InterPro" id="IPR000209">
    <property type="entry name" value="Peptidase_S8/S53_dom"/>
</dbReference>
<evidence type="ECO:0000256" key="8">
    <source>
        <dbReference type="SAM" id="MobiDB-lite"/>
    </source>
</evidence>
<dbReference type="InterPro" id="IPR036852">
    <property type="entry name" value="Peptidase_S8/S53_dom_sf"/>
</dbReference>
<dbReference type="PROSITE" id="PS00136">
    <property type="entry name" value="SUBTILASE_ASP"/>
    <property type="match status" value="1"/>
</dbReference>
<evidence type="ECO:0000256" key="9">
    <source>
        <dbReference type="SAM" id="SignalP"/>
    </source>
</evidence>
<dbReference type="PROSITE" id="PS00138">
    <property type="entry name" value="SUBTILASE_SER"/>
    <property type="match status" value="1"/>
</dbReference>
<reference evidence="11 12" key="1">
    <citation type="submission" date="2019-12" db="EMBL/GenBank/DDBJ databases">
        <title>Genomic-based taxomic classification of the family Erythrobacteraceae.</title>
        <authorList>
            <person name="Xu L."/>
        </authorList>
    </citation>
    <scope>NUCLEOTIDE SEQUENCE [LARGE SCALE GENOMIC DNA]</scope>
    <source>
        <strain evidence="11 12">LMG 29519</strain>
    </source>
</reference>
<feature type="active site" description="Charge relay system" evidence="6">
    <location>
        <position position="132"/>
    </location>
</feature>
<dbReference type="InterPro" id="IPR023827">
    <property type="entry name" value="Peptidase_S8_Asp-AS"/>
</dbReference>
<feature type="chain" id="PRO_5026034095" evidence="9">
    <location>
        <begin position="21"/>
        <end position="777"/>
    </location>
</feature>
<keyword evidence="2 6" id="KW-0645">Protease</keyword>
<dbReference type="InterPro" id="IPR023828">
    <property type="entry name" value="Peptidase_S8_Ser-AS"/>
</dbReference>
<dbReference type="SUPFAM" id="SSF52743">
    <property type="entry name" value="Subtilisin-like"/>
    <property type="match status" value="1"/>
</dbReference>
<comment type="similarity">
    <text evidence="1 6 7">Belongs to the peptidase S8 family.</text>
</comment>
<sequence>MTVATYRNVGWKLRAGASVAAIALLAACGGGGTPRTTPPPLSGPAPSPTPPPAPTPTPTPPSVFETQEYARSDGPEQHEAIYAWQRGATGDGVAIAILDTGIDVDSPEFAGRILPTSRDVAGSRSIQQEDDHGTNVALVAAAARNNIGVVGIAYEADLLVLRGDAPGTCADLSDDGSTNCRLRDTDIATGINYAVDQGARIINLSLGGGNASLALRDAVSRAVAAGVVVVVSSGNDGSGSPDTFAQDLANAGTGGVVIVGSVDAGDNISSFSNRAGSFASQFISARGEQICCVYEDGAIKTETDQTGTYAFLFSGTSFAAPQVAGAIALLLQAFPNLTAQEVVELLLESASDAGATGDDDIYGKGILDIAAAFAPAGTTSIASTGSVMALSDSSVVGSPAMGDALASASMPVTVLDKYRRAYVTDIGARTVGAQVAPRLTGALTDASRSVAIGAGEAALSFTIDDRVPEMPWSGQLRLTGEDAERARVLAARVVSKVAADMKMGFAFRQGSQGLVAQVQGQSRPAFLVAPAPDDDTGFALGDTLSIAMRRQAGQSGLTFSAESGNVRAGAHGRFAYDFARTREEGRAMRFGAALDRRYGPLAATLGASWLREENTLLGARFHDALGVGGADSLFLDTDLRFDAGAGWRLGGSYRRGWTFAQGVALASDGWAFDIERRGVLAEDDGIALRLSQPLRVASGGIDLTLPVHWDYGTRSATFATRRLSLAPTGREVIGEIAWRGRLWGGMASASLFYRTDPGHYATLPDDPGAAVRWSTEF</sequence>
<dbReference type="AlphaFoldDB" id="A0A6I4U0Y9"/>
<dbReference type="InterPro" id="IPR015500">
    <property type="entry name" value="Peptidase_S8_subtilisin-rel"/>
</dbReference>
<evidence type="ECO:0000256" key="3">
    <source>
        <dbReference type="ARBA" id="ARBA00022729"/>
    </source>
</evidence>
<feature type="signal peptide" evidence="9">
    <location>
        <begin position="1"/>
        <end position="20"/>
    </location>
</feature>
<dbReference type="CDD" id="cd04848">
    <property type="entry name" value="Peptidases_S8_Autotransporter_serine_protease_like"/>
    <property type="match status" value="1"/>
</dbReference>
<evidence type="ECO:0000259" key="10">
    <source>
        <dbReference type="Pfam" id="PF00082"/>
    </source>
</evidence>
<evidence type="ECO:0000313" key="11">
    <source>
        <dbReference type="EMBL" id="MXP08595.1"/>
    </source>
</evidence>
<accession>A0A6I4U0Y9</accession>
<evidence type="ECO:0000256" key="1">
    <source>
        <dbReference type="ARBA" id="ARBA00011073"/>
    </source>
</evidence>
<feature type="compositionally biased region" description="Pro residues" evidence="8">
    <location>
        <begin position="36"/>
        <end position="61"/>
    </location>
</feature>
<dbReference type="OrthoDB" id="5405281at2"/>
<feature type="active site" description="Charge relay system" evidence="6">
    <location>
        <position position="317"/>
    </location>
</feature>
<dbReference type="PANTHER" id="PTHR43806">
    <property type="entry name" value="PEPTIDASE S8"/>
    <property type="match status" value="1"/>
</dbReference>
<feature type="active site" description="Charge relay system" evidence="6">
    <location>
        <position position="99"/>
    </location>
</feature>
<dbReference type="Gene3D" id="3.40.50.200">
    <property type="entry name" value="Peptidase S8/S53 domain"/>
    <property type="match status" value="1"/>
</dbReference>
<evidence type="ECO:0000313" key="12">
    <source>
        <dbReference type="Proteomes" id="UP000429229"/>
    </source>
</evidence>
<keyword evidence="4 6" id="KW-0378">Hydrolase</keyword>
<dbReference type="PROSITE" id="PS51257">
    <property type="entry name" value="PROKAR_LIPOPROTEIN"/>
    <property type="match status" value="1"/>
</dbReference>
<dbReference type="GO" id="GO:0006508">
    <property type="term" value="P:proteolysis"/>
    <property type="evidence" value="ECO:0007669"/>
    <property type="project" value="UniProtKB-KW"/>
</dbReference>
<organism evidence="11 12">
    <name type="scientific">Alteriqipengyuania halimionae</name>
    <dbReference type="NCBI Taxonomy" id="1926630"/>
    <lineage>
        <taxon>Bacteria</taxon>
        <taxon>Pseudomonadati</taxon>
        <taxon>Pseudomonadota</taxon>
        <taxon>Alphaproteobacteria</taxon>
        <taxon>Sphingomonadales</taxon>
        <taxon>Erythrobacteraceae</taxon>
        <taxon>Alteriqipengyuania</taxon>
    </lineage>
</organism>